<evidence type="ECO:0000259" key="2">
    <source>
        <dbReference type="Pfam" id="PF00501"/>
    </source>
</evidence>
<reference evidence="4" key="1">
    <citation type="journal article" date="2023" name="Int. J. Syst. Evol. Microbiol.">
        <title>Sinisalibacter aestuarii sp. nov., isolated from estuarine sediment of the Arakawa River.</title>
        <authorList>
            <person name="Arafat S.T."/>
            <person name="Hirano S."/>
            <person name="Sato A."/>
            <person name="Takeuchi K."/>
            <person name="Yasuda T."/>
            <person name="Terahara T."/>
            <person name="Hamada M."/>
            <person name="Kobayashi T."/>
        </authorList>
    </citation>
    <scope>NUCLEOTIDE SEQUENCE</scope>
    <source>
        <strain evidence="4">B-399</strain>
    </source>
</reference>
<dbReference type="InterPro" id="IPR020845">
    <property type="entry name" value="AMP-binding_CS"/>
</dbReference>
<feature type="compositionally biased region" description="Basic and acidic residues" evidence="1">
    <location>
        <begin position="1"/>
        <end position="16"/>
    </location>
</feature>
<sequence>MTGLEERARQLRERHGGQPVGPARNLAHIARQQAEADPDRVVIIDAEHRLTRAGMLDKALRLGAALRQRGIGAGAAVAFQLPNWWEACVINLACALYGYRLVPLLTIYRRAELDEILPACEVAAVFIPEALGRTDYPALYASLASPPAHIFTVRGEGDQFAALLQAEPGAPEPAPDDDAKMVLFTSGSTGHPKGVIHSHASIAAIIEAGAALWSIGPEDTFYVPSPIGHIGGSIYAFEFPWMTGCTTVLAERWDPDLAVREIEAHGATFMAGATPFLSGLIAAAGRAGTSLPSLRRFICGGASVPPELIRRGLDAFPGAVVSRAYGSSEIPILCPGIRSRDEAFRRADTDGEIAADLVVLDAAGRPVPEGMPGEIAAAADRMFLGYLNPADDVGAFTGDGRFLMGDLGRIVDGKYIQITGRTKDIIIRKGENISPLEIENALARHPALRQQSVVGVPDPERGEMVVAVVVPKEGARFTFADMIAHLEALGMAKQKFPERLEIVEALPMNSVGKVQKQALRATLTQTGQPEGRA</sequence>
<keyword evidence="5" id="KW-1185">Reference proteome</keyword>
<dbReference type="Gene3D" id="3.40.50.12780">
    <property type="entry name" value="N-terminal domain of ligase-like"/>
    <property type="match status" value="1"/>
</dbReference>
<dbReference type="PANTHER" id="PTHR43201:SF32">
    <property type="entry name" value="2-SUCCINYLBENZOATE--COA LIGASE, CHLOROPLASTIC_PEROXISOMAL"/>
    <property type="match status" value="1"/>
</dbReference>
<protein>
    <submittedName>
        <fullName evidence="4">Cyclohexanecarboxylate-CoA ligase</fullName>
    </submittedName>
</protein>
<organism evidence="4 5">
    <name type="scientific">Sinisalibacter aestuarii</name>
    <dbReference type="NCBI Taxonomy" id="2949426"/>
    <lineage>
        <taxon>Bacteria</taxon>
        <taxon>Pseudomonadati</taxon>
        <taxon>Pseudomonadota</taxon>
        <taxon>Alphaproteobacteria</taxon>
        <taxon>Rhodobacterales</taxon>
        <taxon>Roseobacteraceae</taxon>
        <taxon>Sinisalibacter</taxon>
    </lineage>
</organism>
<proteinExistence type="predicted"/>
<evidence type="ECO:0000313" key="5">
    <source>
        <dbReference type="Proteomes" id="UP001144205"/>
    </source>
</evidence>
<evidence type="ECO:0000313" key="4">
    <source>
        <dbReference type="EMBL" id="GKY89973.1"/>
    </source>
</evidence>
<name>A0ABQ5LZ95_9RHOB</name>
<dbReference type="EMBL" id="BROH01000016">
    <property type="protein sequence ID" value="GKY89973.1"/>
    <property type="molecule type" value="Genomic_DNA"/>
</dbReference>
<dbReference type="PROSITE" id="PS00455">
    <property type="entry name" value="AMP_BINDING"/>
    <property type="match status" value="1"/>
</dbReference>
<dbReference type="Proteomes" id="UP001144205">
    <property type="component" value="Unassembled WGS sequence"/>
</dbReference>
<dbReference type="GO" id="GO:0016874">
    <property type="term" value="F:ligase activity"/>
    <property type="evidence" value="ECO:0007669"/>
    <property type="project" value="UniProtKB-KW"/>
</dbReference>
<evidence type="ECO:0000256" key="1">
    <source>
        <dbReference type="SAM" id="MobiDB-lite"/>
    </source>
</evidence>
<comment type="caution">
    <text evidence="4">The sequence shown here is derived from an EMBL/GenBank/DDBJ whole genome shotgun (WGS) entry which is preliminary data.</text>
</comment>
<dbReference type="RefSeq" id="WP_281843890.1">
    <property type="nucleotide sequence ID" value="NZ_BROH01000016.1"/>
</dbReference>
<evidence type="ECO:0000259" key="3">
    <source>
        <dbReference type="Pfam" id="PF13193"/>
    </source>
</evidence>
<dbReference type="InterPro" id="IPR042099">
    <property type="entry name" value="ANL_N_sf"/>
</dbReference>
<gene>
    <name evidence="4" type="ORF">STA1M1_38420</name>
</gene>
<accession>A0ABQ5LZ95</accession>
<dbReference type="PANTHER" id="PTHR43201">
    <property type="entry name" value="ACYL-COA SYNTHETASE"/>
    <property type="match status" value="1"/>
</dbReference>
<dbReference type="Pfam" id="PF13193">
    <property type="entry name" value="AMP-binding_C"/>
    <property type="match status" value="1"/>
</dbReference>
<dbReference type="InterPro" id="IPR025110">
    <property type="entry name" value="AMP-bd_C"/>
</dbReference>
<keyword evidence="4" id="KW-0436">Ligase</keyword>
<dbReference type="InterPro" id="IPR000873">
    <property type="entry name" value="AMP-dep_synth/lig_dom"/>
</dbReference>
<dbReference type="InterPro" id="IPR045851">
    <property type="entry name" value="AMP-bd_C_sf"/>
</dbReference>
<feature type="region of interest" description="Disordered" evidence="1">
    <location>
        <begin position="1"/>
        <end position="23"/>
    </location>
</feature>
<dbReference type="Pfam" id="PF00501">
    <property type="entry name" value="AMP-binding"/>
    <property type="match status" value="1"/>
</dbReference>
<dbReference type="SUPFAM" id="SSF56801">
    <property type="entry name" value="Acetyl-CoA synthetase-like"/>
    <property type="match status" value="1"/>
</dbReference>
<feature type="domain" description="AMP-dependent synthetase/ligase" evidence="2">
    <location>
        <begin position="31"/>
        <end position="387"/>
    </location>
</feature>
<dbReference type="Gene3D" id="3.30.300.30">
    <property type="match status" value="1"/>
</dbReference>
<feature type="domain" description="AMP-binding enzyme C-terminal" evidence="3">
    <location>
        <begin position="437"/>
        <end position="513"/>
    </location>
</feature>